<dbReference type="KEGG" id="cbo:CBOP09"/>
<keyword evidence="3" id="KW-1185">Reference proteome</keyword>
<reference evidence="2 3" key="1">
    <citation type="journal article" date="2007" name="Genome Res.">
        <title>Genome sequence of a proteolytic (Group I) Clostridium botulinum strain Hall A and comparative analysis of the clostridial genomes.</title>
        <authorList>
            <person name="Sebaihia M."/>
            <person name="Peck M.W."/>
            <person name="Minton N.P."/>
            <person name="Thomson N.R."/>
            <person name="Holden M.T.G."/>
            <person name="Mitchell W.J."/>
            <person name="Carter A.T."/>
            <person name="Bentley S.D."/>
            <person name="Mason D.R."/>
            <person name="Crossman L."/>
            <person name="Paul C.J."/>
            <person name="Ivens A."/>
            <person name="Wells-Bennik M.H.J."/>
            <person name="Davis I.J."/>
            <person name="Cerdeno-Tarraga A.M."/>
            <person name="Churcher C."/>
            <person name="Quail M.A."/>
            <person name="Chillingworth T."/>
            <person name="Feltwell T."/>
            <person name="Fraser A."/>
            <person name="Goodhead I."/>
            <person name="Hance Z."/>
            <person name="Jagels K."/>
            <person name="Larke N."/>
            <person name="Maddison M."/>
            <person name="Moule S."/>
            <person name="Mungall K."/>
            <person name="Norbertczak H."/>
            <person name="Rabbinowitsch E."/>
            <person name="Sanders M."/>
            <person name="Simmonds M."/>
            <person name="White B."/>
            <person name="Whithead S."/>
            <person name="Parkhill J."/>
        </authorList>
    </citation>
    <scope>NUCLEOTIDE SEQUENCE [LARGE SCALE GENOMIC DNA]</scope>
    <source>
        <strain evidence="3">Hall / ATCC 3502 / NCTC 13319 / Type A [Sanger]</strain>
        <plasmid evidence="3">Plasmid pBOT3502</plasmid>
    </source>
</reference>
<accession>A5I829</accession>
<protein>
    <submittedName>
        <fullName evidence="2">Uncharacterized protein</fullName>
    </submittedName>
</protein>
<organism evidence="2 3">
    <name type="scientific">Clostridium botulinum (strain Hall / ATCC 3502 / NCTC 13319 / Type A)</name>
    <dbReference type="NCBI Taxonomy" id="441771"/>
    <lineage>
        <taxon>Bacteria</taxon>
        <taxon>Bacillati</taxon>
        <taxon>Bacillota</taxon>
        <taxon>Clostridia</taxon>
        <taxon>Eubacteriales</taxon>
        <taxon>Clostridiaceae</taxon>
        <taxon>Clostridium</taxon>
    </lineage>
</organism>
<proteinExistence type="predicted"/>
<evidence type="ECO:0000313" key="2">
    <source>
        <dbReference type="EMBL" id="CAL81542.1"/>
    </source>
</evidence>
<keyword evidence="2" id="KW-0614">Plasmid</keyword>
<dbReference type="EMBL" id="AM412318">
    <property type="protein sequence ID" value="CAL81542.1"/>
    <property type="molecule type" value="Genomic_DNA"/>
</dbReference>
<sequence>MLRSISRKNKRPTNQSVLLPLEGRKTSQKNICKILTSVCDCPSWGRR</sequence>
<gene>
    <name evidence="2" type="ordered locus">CBOP09</name>
</gene>
<name>A5I829_CLOBH</name>
<feature type="region of interest" description="Disordered" evidence="1">
    <location>
        <begin position="1"/>
        <end position="20"/>
    </location>
</feature>
<dbReference type="AlphaFoldDB" id="A5I829"/>
<evidence type="ECO:0000313" key="3">
    <source>
        <dbReference type="Proteomes" id="UP000001986"/>
    </source>
</evidence>
<evidence type="ECO:0000256" key="1">
    <source>
        <dbReference type="SAM" id="MobiDB-lite"/>
    </source>
</evidence>
<dbReference type="HOGENOM" id="CLU_3166342_0_0_9"/>
<dbReference type="Proteomes" id="UP000001986">
    <property type="component" value="Plasmid pBOT3502"/>
</dbReference>
<geneLocation type="plasmid" evidence="2 3">
    <name>pBOT3502</name>
</geneLocation>
<feature type="compositionally biased region" description="Basic residues" evidence="1">
    <location>
        <begin position="1"/>
        <end position="11"/>
    </location>
</feature>